<dbReference type="Pfam" id="PF10373">
    <property type="entry name" value="EST1_DNA_bind"/>
    <property type="match status" value="1"/>
</dbReference>
<accession>A0AAV1ZIK3</accession>
<dbReference type="Gene3D" id="3.40.50.1010">
    <property type="entry name" value="5'-nuclease"/>
    <property type="match status" value="1"/>
</dbReference>
<dbReference type="CDD" id="cd09885">
    <property type="entry name" value="PIN_Smg6-like"/>
    <property type="match status" value="1"/>
</dbReference>
<dbReference type="GO" id="GO:0042162">
    <property type="term" value="F:telomeric DNA binding"/>
    <property type="evidence" value="ECO:0007669"/>
    <property type="project" value="TreeGrafter"/>
</dbReference>
<feature type="region of interest" description="Disordered" evidence="7">
    <location>
        <begin position="193"/>
        <end position="327"/>
    </location>
</feature>
<dbReference type="FunFam" id="3.40.50.1010:FF:000014">
    <property type="entry name" value="telomerase-binding protein EST1A isoform X1"/>
    <property type="match status" value="1"/>
</dbReference>
<keyword evidence="5" id="KW-0539">Nucleus</keyword>
<feature type="compositionally biased region" description="Polar residues" evidence="7">
    <location>
        <begin position="156"/>
        <end position="171"/>
    </location>
</feature>
<protein>
    <recommendedName>
        <fullName evidence="8">PIN domain-containing protein</fullName>
    </recommendedName>
</protein>
<dbReference type="InterPro" id="IPR018834">
    <property type="entry name" value="DNA/RNA-bd_Est1-type"/>
</dbReference>
<dbReference type="Pfam" id="PF13638">
    <property type="entry name" value="PIN_4"/>
    <property type="match status" value="1"/>
</dbReference>
<sequence length="1382" mass="158833">MAVNSFETDSSNADVSQKNKESTSVSSRNSEIHSNLNGEKMSTSARKERRKPEQQIYRPKMGLTSKNLKNEDIDIKIEKEVPLDNVKATIGVSENISPRSVRDSKTPDSDKSSKMGKNRRPTMQVYVPKAKVAAQQQEERKKNSKQETVREDNEMYQAQSNFSNIKNNYLDTKNRHLPKENVKDLRNQLLSKCSNSLTPSHTGSWADLMEESDLSTNPRSTPEEDLWKNHSDGPDTVISKNRGQRNEHSIEHSRKQRSRRNDHQKEIRENSHAQNKETSQKTKKSDNDFVNRIKSEKQSEQKSSRNISTIPSIKSSNNNTPDKSMRNLDTNILSANSSHYNRCENNHATENKSKSDRKKHEKEQVLPPRFQKNKVQETESTKHNSTGHGGGIIKLPTQYDIHESSPEMFEHNFNPPKMFPEPPKFIHKQLFDPNNPNKPEIVNIPAPVPPSHMPYERLSSSYYSSDSLGYMPDPIQNMGYIPPPQPAANAQLRYLHSNFPPVNNSSHVYVENEVIPPPVHCPVPTSPFSRPHGCYNEETGKKKLKPIVERNLREIVFLEKELAVLLSKGFVDSNLSAIKSCRYKLQLRYENIILADPKYCAENNPEHGLWKTVYHQIIESLRKKLDEKTEDSSSIKEILMNFIIEGTMFYENLLEKQQETHGFKLNKILELKNISTACLPDQLRCVLISIQKSLIYLGDLARYKEQVSQTTNYGTARSLYLKAQQIAPKNGRPYHQLAILANNTRRKLDAVYYYMRSLAASNPILTAKESLLSLFEEARKKYEQYEKNRKKEKVEVNEPEDDASDRYEIWIKHDGSSSQHPADTSFDSTDLKNLSDIDLNKRFITSFLHVHGKLFTKVGMETFPDVFKTMLKEFNCLLQRSPLPLTSIRILQLLAINIYSVSHSSQKENGREHGGCSLLQEQALYTSMVMMSLLMDRCIFLHVSHKSSAEAKIICDDMAQLLPAVNIWTDWMSCQKCLWAPPSSILLERLKMRPNKDVWTSFANLLTILQEIDLSEPAIYDKKATGKLSLVNILQEVDLVNKITSGLESLVLEEDITFAGFVPLLEALHDPAYAEPPFDKEKAKNVLRMKRIQFFGDYLCGTIPYCMMKFDVESKKFVPLVKEMSLKESYDRSALFCSSDESSKEEAFDKYIMEDDFTKPEMKDELRDLWYRREALNKFKEQQEQHKAQAQAVLQNNQSRPILLEVKPRYLVPDTNCFIDHLCHFRNILSSTNYHVVIPLVVVNELYGLARGNRVSEHSSPEHISRVTTLSQEAINFLEEQFASRNSHLRAITSKGSILDTISFRSEEKGKNKGTNDDLILECCLRYCEDRAERYMPKNPSDCITLFREVVLLTDDRNLRIKARAHYVPVKDLLSFLQWANS</sequence>
<dbReference type="InterPro" id="IPR002716">
    <property type="entry name" value="PIN_dom"/>
</dbReference>
<dbReference type="PANTHER" id="PTHR15696:SF0">
    <property type="entry name" value="TELOMERASE-BINDING PROTEIN EST1A"/>
    <property type="match status" value="1"/>
</dbReference>
<proteinExistence type="predicted"/>
<evidence type="ECO:0000256" key="5">
    <source>
        <dbReference type="ARBA" id="ARBA00023242"/>
    </source>
</evidence>
<evidence type="ECO:0000256" key="3">
    <source>
        <dbReference type="ARBA" id="ARBA00022490"/>
    </source>
</evidence>
<comment type="subcellular location">
    <subcellularLocation>
        <location evidence="2">Cytoplasm</location>
    </subcellularLocation>
    <subcellularLocation>
        <location evidence="1">Nucleus</location>
    </subcellularLocation>
</comment>
<dbReference type="Pfam" id="PF10374">
    <property type="entry name" value="EST1"/>
    <property type="match status" value="1"/>
</dbReference>
<feature type="region of interest" description="Disordered" evidence="7">
    <location>
        <begin position="1"/>
        <end position="177"/>
    </location>
</feature>
<evidence type="ECO:0000256" key="6">
    <source>
        <dbReference type="SAM" id="Coils"/>
    </source>
</evidence>
<feature type="coiled-coil region" evidence="6">
    <location>
        <begin position="768"/>
        <end position="795"/>
    </location>
</feature>
<dbReference type="GO" id="GO:0005737">
    <property type="term" value="C:cytoplasm"/>
    <property type="evidence" value="ECO:0007669"/>
    <property type="project" value="UniProtKB-SubCell"/>
</dbReference>
<dbReference type="InterPro" id="IPR011990">
    <property type="entry name" value="TPR-like_helical_dom_sf"/>
</dbReference>
<feature type="compositionally biased region" description="Polar residues" evidence="7">
    <location>
        <begin position="193"/>
        <end position="203"/>
    </location>
</feature>
<dbReference type="GO" id="GO:0000184">
    <property type="term" value="P:nuclear-transcribed mRNA catabolic process, nonsense-mediated decay"/>
    <property type="evidence" value="ECO:0007669"/>
    <property type="project" value="UniProtKB-KW"/>
</dbReference>
<reference evidence="9 10" key="1">
    <citation type="submission" date="2024-04" db="EMBL/GenBank/DDBJ databases">
        <authorList>
            <person name="Rising A."/>
            <person name="Reimegard J."/>
            <person name="Sonavane S."/>
            <person name="Akerstrom W."/>
            <person name="Nylinder S."/>
            <person name="Hedman E."/>
            <person name="Kallberg Y."/>
        </authorList>
    </citation>
    <scope>NUCLEOTIDE SEQUENCE [LARGE SCALE GENOMIC DNA]</scope>
</reference>
<feature type="compositionally biased region" description="Basic and acidic residues" evidence="7">
    <location>
        <begin position="341"/>
        <end position="354"/>
    </location>
</feature>
<evidence type="ECO:0000256" key="2">
    <source>
        <dbReference type="ARBA" id="ARBA00004496"/>
    </source>
</evidence>
<feature type="compositionally biased region" description="Basic and acidic residues" evidence="7">
    <location>
        <begin position="244"/>
        <end position="303"/>
    </location>
</feature>
<comment type="caution">
    <text evidence="9">The sequence shown here is derived from an EMBL/GenBank/DDBJ whole genome shotgun (WGS) entry which is preliminary data.</text>
</comment>
<feature type="compositionally biased region" description="Basic and acidic residues" evidence="7">
    <location>
        <begin position="68"/>
        <end position="82"/>
    </location>
</feature>
<evidence type="ECO:0000259" key="8">
    <source>
        <dbReference type="SMART" id="SM00670"/>
    </source>
</evidence>
<dbReference type="InterPro" id="IPR029060">
    <property type="entry name" value="PIN-like_dom_sf"/>
</dbReference>
<feature type="region of interest" description="Disordered" evidence="7">
    <location>
        <begin position="339"/>
        <end position="393"/>
    </location>
</feature>
<gene>
    <name evidence="9" type="ORF">LARSCL_LOCUS5777</name>
</gene>
<dbReference type="GO" id="GO:0005697">
    <property type="term" value="C:telomerase holoenzyme complex"/>
    <property type="evidence" value="ECO:0007669"/>
    <property type="project" value="TreeGrafter"/>
</dbReference>
<dbReference type="PANTHER" id="PTHR15696">
    <property type="entry name" value="SMG-7 SUPPRESSOR WITH MORPHOLOGICAL EFFECT ON GENITALIA PROTEIN 7"/>
    <property type="match status" value="1"/>
</dbReference>
<dbReference type="InterPro" id="IPR045153">
    <property type="entry name" value="Est1/Ebs1-like"/>
</dbReference>
<dbReference type="Proteomes" id="UP001497382">
    <property type="component" value="Unassembled WGS sequence"/>
</dbReference>
<keyword evidence="10" id="KW-1185">Reference proteome</keyword>
<evidence type="ECO:0000256" key="1">
    <source>
        <dbReference type="ARBA" id="ARBA00004123"/>
    </source>
</evidence>
<dbReference type="SUPFAM" id="SSF48452">
    <property type="entry name" value="TPR-like"/>
    <property type="match status" value="1"/>
</dbReference>
<feature type="compositionally biased region" description="Basic and acidic residues" evidence="7">
    <location>
        <begin position="221"/>
        <end position="233"/>
    </location>
</feature>
<evidence type="ECO:0000313" key="10">
    <source>
        <dbReference type="Proteomes" id="UP001497382"/>
    </source>
</evidence>
<feature type="compositionally biased region" description="Basic and acidic residues" evidence="7">
    <location>
        <begin position="100"/>
        <end position="113"/>
    </location>
</feature>
<feature type="domain" description="PIN" evidence="8">
    <location>
        <begin position="1209"/>
        <end position="1361"/>
    </location>
</feature>
<keyword evidence="3" id="KW-0963">Cytoplasm</keyword>
<feature type="compositionally biased region" description="Basic and acidic residues" evidence="7">
    <location>
        <begin position="137"/>
        <end position="153"/>
    </location>
</feature>
<keyword evidence="4" id="KW-0866">Nonsense-mediated mRNA decay</keyword>
<evidence type="ECO:0000256" key="4">
    <source>
        <dbReference type="ARBA" id="ARBA00023161"/>
    </source>
</evidence>
<dbReference type="GO" id="GO:0070034">
    <property type="term" value="F:telomerase RNA binding"/>
    <property type="evidence" value="ECO:0007669"/>
    <property type="project" value="TreeGrafter"/>
</dbReference>
<feature type="compositionally biased region" description="Polar residues" evidence="7">
    <location>
        <begin position="1"/>
        <end position="44"/>
    </location>
</feature>
<feature type="compositionally biased region" description="Polar residues" evidence="7">
    <location>
        <begin position="305"/>
        <end position="327"/>
    </location>
</feature>
<evidence type="ECO:0000256" key="7">
    <source>
        <dbReference type="SAM" id="MobiDB-lite"/>
    </source>
</evidence>
<keyword evidence="6" id="KW-0175">Coiled coil</keyword>
<dbReference type="Gene3D" id="1.25.40.10">
    <property type="entry name" value="Tetratricopeptide repeat domain"/>
    <property type="match status" value="1"/>
</dbReference>
<dbReference type="SUPFAM" id="SSF88723">
    <property type="entry name" value="PIN domain-like"/>
    <property type="match status" value="1"/>
</dbReference>
<organism evidence="9 10">
    <name type="scientific">Larinioides sclopetarius</name>
    <dbReference type="NCBI Taxonomy" id="280406"/>
    <lineage>
        <taxon>Eukaryota</taxon>
        <taxon>Metazoa</taxon>
        <taxon>Ecdysozoa</taxon>
        <taxon>Arthropoda</taxon>
        <taxon>Chelicerata</taxon>
        <taxon>Arachnida</taxon>
        <taxon>Araneae</taxon>
        <taxon>Araneomorphae</taxon>
        <taxon>Entelegynae</taxon>
        <taxon>Araneoidea</taxon>
        <taxon>Araneidae</taxon>
        <taxon>Larinioides</taxon>
    </lineage>
</organism>
<name>A0AAV1ZIK3_9ARAC</name>
<dbReference type="InterPro" id="IPR019458">
    <property type="entry name" value="Est1-like_N"/>
</dbReference>
<evidence type="ECO:0000313" key="9">
    <source>
        <dbReference type="EMBL" id="CAL1271360.1"/>
    </source>
</evidence>
<dbReference type="SMART" id="SM00670">
    <property type="entry name" value="PINc"/>
    <property type="match status" value="1"/>
</dbReference>
<dbReference type="EMBL" id="CAXIEN010000054">
    <property type="protein sequence ID" value="CAL1271360.1"/>
    <property type="molecule type" value="Genomic_DNA"/>
</dbReference>